<dbReference type="GO" id="GO:0015562">
    <property type="term" value="F:efflux transmembrane transporter activity"/>
    <property type="evidence" value="ECO:0007669"/>
    <property type="project" value="InterPro"/>
</dbReference>
<dbReference type="SUPFAM" id="SSF56954">
    <property type="entry name" value="Outer membrane efflux proteins (OEP)"/>
    <property type="match status" value="1"/>
</dbReference>
<evidence type="ECO:0000313" key="3">
    <source>
        <dbReference type="Proteomes" id="UP000185544"/>
    </source>
</evidence>
<reference evidence="2 3" key="1">
    <citation type="submission" date="2016-08" db="EMBL/GenBank/DDBJ databases">
        <title>Identification and validation of antigenic proteins from Pajaroellobacter abortibovis using de-novo genome sequence assembly and reverse vaccinology.</title>
        <authorList>
            <person name="Welly B.T."/>
            <person name="Miller M.R."/>
            <person name="Stott J.L."/>
            <person name="Blanchard M.T."/>
            <person name="Islas-Trejo A.D."/>
            <person name="O'Rourke S.M."/>
            <person name="Young A.E."/>
            <person name="Medrano J.F."/>
            <person name="Van Eenennaam A.L."/>
        </authorList>
    </citation>
    <scope>NUCLEOTIDE SEQUENCE [LARGE SCALE GENOMIC DNA]</scope>
    <source>
        <strain evidence="2 3">BTF92-0548A/99-0131</strain>
    </source>
</reference>
<protein>
    <recommendedName>
        <fullName evidence="4">Transporter</fullName>
    </recommendedName>
</protein>
<dbReference type="KEGG" id="pabo:BCY86_00705"/>
<gene>
    <name evidence="2" type="ORF">BCY86_00705</name>
</gene>
<dbReference type="AlphaFoldDB" id="A0A1L6MV16"/>
<sequence>MFLSLRSSSQKTVWSWAGIGLFVLSAHSIWAEGPPLAAVAPPLHQPLQLSSPLTLNQGLQLFRARAFDLRLADAQVQVAQGDRRAAAAVANPSFSVQAGPTFNYNPNVEGCSGCQPYAVQWDASDNGAFHSWLSGKRGLRIRSAEAALGAAKWNRVDVQRVLEARFKIQYTQVAWAKAALDFSREQQSSLVQTVKLYRARFPGVMDEGALARIELQKLESDQAVTTAWMNYRQAQLGLGFLLGMQGEQQKIEVEQDMLTFRPIRSLQSVSESDLITRALTHRPDLQSIGWERARALSELELAKRERIPDIALITQYSQLGQGQNGGQPMSISFGISLELPAFYQQQGDIQRARADVKTQELSQAKIVSQVVAEVTSAWSVYRTACELVERMKSEILTRAKVIRDNVHYQVTKGIAELALIDFLDAERTYIATHMDYLNQVMAYWTAVYQLEQAIGEELNE</sequence>
<accession>A0A1L6MV16</accession>
<dbReference type="PANTHER" id="PTHR30203">
    <property type="entry name" value="OUTER MEMBRANE CATION EFFLUX PROTEIN"/>
    <property type="match status" value="1"/>
</dbReference>
<dbReference type="Pfam" id="PF02321">
    <property type="entry name" value="OEP"/>
    <property type="match status" value="1"/>
</dbReference>
<evidence type="ECO:0008006" key="4">
    <source>
        <dbReference type="Google" id="ProtNLM"/>
    </source>
</evidence>
<dbReference type="Proteomes" id="UP000185544">
    <property type="component" value="Chromosome"/>
</dbReference>
<dbReference type="EMBL" id="CP016908">
    <property type="protein sequence ID" value="APR99360.1"/>
    <property type="molecule type" value="Genomic_DNA"/>
</dbReference>
<name>A0A1L6MV16_9BACT</name>
<evidence type="ECO:0000313" key="2">
    <source>
        <dbReference type="EMBL" id="APR99360.1"/>
    </source>
</evidence>
<dbReference type="InterPro" id="IPR010131">
    <property type="entry name" value="MdtP/NodT-like"/>
</dbReference>
<comment type="similarity">
    <text evidence="1">Belongs to the outer membrane factor (OMF) (TC 1.B.17) family.</text>
</comment>
<keyword evidence="3" id="KW-1185">Reference proteome</keyword>
<evidence type="ECO:0000256" key="1">
    <source>
        <dbReference type="ARBA" id="ARBA00007613"/>
    </source>
</evidence>
<organism evidence="2 3">
    <name type="scientific">Pajaroellobacter abortibovis</name>
    <dbReference type="NCBI Taxonomy" id="1882918"/>
    <lineage>
        <taxon>Bacteria</taxon>
        <taxon>Pseudomonadati</taxon>
        <taxon>Myxococcota</taxon>
        <taxon>Polyangia</taxon>
        <taxon>Polyangiales</taxon>
        <taxon>Polyangiaceae</taxon>
    </lineage>
</organism>
<dbReference type="InterPro" id="IPR003423">
    <property type="entry name" value="OMP_efflux"/>
</dbReference>
<dbReference type="Gene3D" id="1.20.1600.10">
    <property type="entry name" value="Outer membrane efflux proteins (OEP)"/>
    <property type="match status" value="1"/>
</dbReference>
<dbReference type="STRING" id="1882918.BCY86_00705"/>
<dbReference type="RefSeq" id="WP_075275993.1">
    <property type="nucleotide sequence ID" value="NZ_CP016908.1"/>
</dbReference>
<dbReference type="PANTHER" id="PTHR30203:SF24">
    <property type="entry name" value="BLR4935 PROTEIN"/>
    <property type="match status" value="1"/>
</dbReference>
<proteinExistence type="inferred from homology"/>